<organism evidence="1 2">
    <name type="scientific">Sphingomonas chungangi</name>
    <dbReference type="NCBI Taxonomy" id="2683589"/>
    <lineage>
        <taxon>Bacteria</taxon>
        <taxon>Pseudomonadati</taxon>
        <taxon>Pseudomonadota</taxon>
        <taxon>Alphaproteobacteria</taxon>
        <taxon>Sphingomonadales</taxon>
        <taxon>Sphingomonadaceae</taxon>
        <taxon>Sphingomonas</taxon>
    </lineage>
</organism>
<reference evidence="1 2" key="1">
    <citation type="submission" date="2020-07" db="EMBL/GenBank/DDBJ databases">
        <authorList>
            <person name="Sun Q."/>
        </authorList>
    </citation>
    <scope>NUCLEOTIDE SEQUENCE [LARGE SCALE GENOMIC DNA]</scope>
    <source>
        <strain evidence="1 2">CGMCC 1.13654</strain>
    </source>
</reference>
<sequence>MIPSLWLALLISETHSSASAFNGTWIMDLDSVDGPRAPHSFALRAGVFSRGDPADFVVKADGVFHRQPSDGYVDSVAISVRNSRHVRELDRFRGRIVYSVDYTVSADRRALNEVVTDFGKPDRGPVPTRIFYHRIDGPRAGAHALDGRWQEITTKTTQARLTERITLHGSRLGVLGFGGSGFDAIVGGPPVPIRGDRASARITVTMPDDHMIVEQMSAEGTTTLTKTMTVLPDGKTIRVAVRRLTDGTNSSWLLHRR</sequence>
<dbReference type="Proteomes" id="UP000570166">
    <property type="component" value="Unassembled WGS sequence"/>
</dbReference>
<comment type="caution">
    <text evidence="1">The sequence shown here is derived from an EMBL/GenBank/DDBJ whole genome shotgun (WGS) entry which is preliminary data.</text>
</comment>
<dbReference type="EMBL" id="JACEIB010000003">
    <property type="protein sequence ID" value="MBA2933435.1"/>
    <property type="molecule type" value="Genomic_DNA"/>
</dbReference>
<gene>
    <name evidence="1" type="ORF">HZF05_04925</name>
</gene>
<proteinExistence type="predicted"/>
<name>A0A838L416_9SPHN</name>
<accession>A0A838L416</accession>
<protein>
    <submittedName>
        <fullName evidence="1">Uncharacterized protein</fullName>
    </submittedName>
</protein>
<evidence type="ECO:0000313" key="1">
    <source>
        <dbReference type="EMBL" id="MBA2933435.1"/>
    </source>
</evidence>
<keyword evidence="2" id="KW-1185">Reference proteome</keyword>
<dbReference type="RefSeq" id="WP_160363272.1">
    <property type="nucleotide sequence ID" value="NZ_JACEIB010000003.1"/>
</dbReference>
<evidence type="ECO:0000313" key="2">
    <source>
        <dbReference type="Proteomes" id="UP000570166"/>
    </source>
</evidence>
<dbReference type="AlphaFoldDB" id="A0A838L416"/>